<dbReference type="SUPFAM" id="SSF81324">
    <property type="entry name" value="Voltage-gated potassium channels"/>
    <property type="match status" value="1"/>
</dbReference>
<sequence length="134" mass="15888">MAPLRRSNPLQQSLRRIHKSFRDGANTAANAIRLEAEANIRRIRHVPRRMRVLRKIYHEYGLKHILLITVLIIYQFIGAAIFYLCEATHDESREMFWKENVKQNRSRLIDIIVTSMFNNSEYLFFVTANQTIQV</sequence>
<name>A0A915PM73_9BILA</name>
<dbReference type="AlphaFoldDB" id="A0A915PM73"/>
<keyword evidence="1" id="KW-0472">Membrane</keyword>
<evidence type="ECO:0000256" key="1">
    <source>
        <dbReference type="SAM" id="Phobius"/>
    </source>
</evidence>
<dbReference type="Proteomes" id="UP000887581">
    <property type="component" value="Unplaced"/>
</dbReference>
<reference evidence="3" key="1">
    <citation type="submission" date="2022-11" db="UniProtKB">
        <authorList>
            <consortium name="WormBaseParasite"/>
        </authorList>
    </citation>
    <scope>IDENTIFICATION</scope>
</reference>
<accession>A0A915PM73</accession>
<evidence type="ECO:0000313" key="2">
    <source>
        <dbReference type="Proteomes" id="UP000887581"/>
    </source>
</evidence>
<keyword evidence="1" id="KW-0812">Transmembrane</keyword>
<dbReference type="WBParaSite" id="sdigi.contig258.g6772.t1">
    <property type="protein sequence ID" value="sdigi.contig258.g6772.t1"/>
    <property type="gene ID" value="sdigi.contig258.g6772"/>
</dbReference>
<dbReference type="Gene3D" id="1.10.287.70">
    <property type="match status" value="1"/>
</dbReference>
<keyword evidence="1" id="KW-1133">Transmembrane helix</keyword>
<keyword evidence="2" id="KW-1185">Reference proteome</keyword>
<proteinExistence type="predicted"/>
<evidence type="ECO:0000313" key="3">
    <source>
        <dbReference type="WBParaSite" id="sdigi.contig258.g6772.t1"/>
    </source>
</evidence>
<organism evidence="2 3">
    <name type="scientific">Setaria digitata</name>
    <dbReference type="NCBI Taxonomy" id="48799"/>
    <lineage>
        <taxon>Eukaryota</taxon>
        <taxon>Metazoa</taxon>
        <taxon>Ecdysozoa</taxon>
        <taxon>Nematoda</taxon>
        <taxon>Chromadorea</taxon>
        <taxon>Rhabditida</taxon>
        <taxon>Spirurina</taxon>
        <taxon>Spiruromorpha</taxon>
        <taxon>Filarioidea</taxon>
        <taxon>Setariidae</taxon>
        <taxon>Setaria</taxon>
    </lineage>
</organism>
<protein>
    <submittedName>
        <fullName evidence="3">Ion transport domain-containing protein</fullName>
    </submittedName>
</protein>
<feature type="transmembrane region" description="Helical" evidence="1">
    <location>
        <begin position="64"/>
        <end position="84"/>
    </location>
</feature>